<dbReference type="EMBL" id="JBHFFA010000006">
    <property type="protein sequence ID" value="KAL2620498.1"/>
    <property type="molecule type" value="Genomic_DNA"/>
</dbReference>
<protein>
    <submittedName>
        <fullName evidence="2">Uncharacterized protein</fullName>
    </submittedName>
</protein>
<dbReference type="AlphaFoldDB" id="A0ABD1Y182"/>
<name>A0ABD1Y182_9MARC</name>
<keyword evidence="1" id="KW-0472">Membrane</keyword>
<evidence type="ECO:0000313" key="3">
    <source>
        <dbReference type="Proteomes" id="UP001605036"/>
    </source>
</evidence>
<evidence type="ECO:0000313" key="2">
    <source>
        <dbReference type="EMBL" id="KAL2620498.1"/>
    </source>
</evidence>
<reference evidence="2 3" key="1">
    <citation type="submission" date="2024-09" db="EMBL/GenBank/DDBJ databases">
        <title>Chromosome-scale assembly of Riccia fluitans.</title>
        <authorList>
            <person name="Paukszto L."/>
            <person name="Sawicki J."/>
            <person name="Karawczyk K."/>
            <person name="Piernik-Szablinska J."/>
            <person name="Szczecinska M."/>
            <person name="Mazdziarz M."/>
        </authorList>
    </citation>
    <scope>NUCLEOTIDE SEQUENCE [LARGE SCALE GENOMIC DNA]</scope>
    <source>
        <strain evidence="2">Rf_01</strain>
        <tissue evidence="2">Aerial parts of the thallus</tissue>
    </source>
</reference>
<comment type="caution">
    <text evidence="2">The sequence shown here is derived from an EMBL/GenBank/DDBJ whole genome shotgun (WGS) entry which is preliminary data.</text>
</comment>
<gene>
    <name evidence="2" type="ORF">R1flu_000703</name>
</gene>
<keyword evidence="1" id="KW-1133">Transmembrane helix</keyword>
<keyword evidence="1" id="KW-0812">Transmembrane</keyword>
<accession>A0ABD1Y182</accession>
<proteinExistence type="predicted"/>
<organism evidence="2 3">
    <name type="scientific">Riccia fluitans</name>
    <dbReference type="NCBI Taxonomy" id="41844"/>
    <lineage>
        <taxon>Eukaryota</taxon>
        <taxon>Viridiplantae</taxon>
        <taxon>Streptophyta</taxon>
        <taxon>Embryophyta</taxon>
        <taxon>Marchantiophyta</taxon>
        <taxon>Marchantiopsida</taxon>
        <taxon>Marchantiidae</taxon>
        <taxon>Marchantiales</taxon>
        <taxon>Ricciaceae</taxon>
        <taxon>Riccia</taxon>
    </lineage>
</organism>
<feature type="transmembrane region" description="Helical" evidence="1">
    <location>
        <begin position="37"/>
        <end position="57"/>
    </location>
</feature>
<dbReference type="Proteomes" id="UP001605036">
    <property type="component" value="Unassembled WGS sequence"/>
</dbReference>
<sequence>MLERANEKDEKEAKKKRRLVDDFTDVLKSMKECCRNLFAAMACSQFCISVIFLFRCFSRNISVMSLQQVTASSIWEEGRPLLEDTVEFR</sequence>
<evidence type="ECO:0000256" key="1">
    <source>
        <dbReference type="SAM" id="Phobius"/>
    </source>
</evidence>
<keyword evidence="3" id="KW-1185">Reference proteome</keyword>